<reference evidence="2" key="3">
    <citation type="submission" date="2016-07" db="EMBL/GenBank/DDBJ databases">
        <title>Evolution of pathogenesis and genome organization in the Tremellales.</title>
        <authorList>
            <person name="Cuomo C."/>
            <person name="Litvintseva A."/>
            <person name="Heitman J."/>
            <person name="Chen Y."/>
            <person name="Sun S."/>
            <person name="Springer D."/>
            <person name="Dromer F."/>
            <person name="Young S."/>
            <person name="Zeng Q."/>
            <person name="Chapman S."/>
            <person name="Gujja S."/>
            <person name="Saif S."/>
            <person name="Birren B."/>
        </authorList>
    </citation>
    <scope>NUCLEOTIDE SEQUENCE</scope>
    <source>
        <strain evidence="2">CBS 10737</strain>
    </source>
</reference>
<dbReference type="EMBL" id="CP144519">
    <property type="protein sequence ID" value="WWC66232.1"/>
    <property type="molecule type" value="Genomic_DNA"/>
</dbReference>
<reference evidence="2" key="1">
    <citation type="submission" date="2013-07" db="EMBL/GenBank/DDBJ databases">
        <title>The Genome Sequence of Cryptococcus pinus CBS10737.</title>
        <authorList>
            <consortium name="The Broad Institute Genome Sequencing Platform"/>
            <person name="Cuomo C."/>
            <person name="Litvintseva A."/>
            <person name="Chen Y."/>
            <person name="Heitman J."/>
            <person name="Sun S."/>
            <person name="Springer D."/>
            <person name="Dromer F."/>
            <person name="Young S.K."/>
            <person name="Zeng Q."/>
            <person name="Gargeya S."/>
            <person name="Fitzgerald M."/>
            <person name="Abouelleil A."/>
            <person name="Alvarado L."/>
            <person name="Berlin A.M."/>
            <person name="Chapman S.B."/>
            <person name="Dewar J."/>
            <person name="Goldberg J."/>
            <person name="Griggs A."/>
            <person name="Gujja S."/>
            <person name="Hansen M."/>
            <person name="Howarth C."/>
            <person name="Imamovic A."/>
            <person name="Larimer J."/>
            <person name="McCowan C."/>
            <person name="Murphy C."/>
            <person name="Pearson M."/>
            <person name="Priest M."/>
            <person name="Roberts A."/>
            <person name="Saif S."/>
            <person name="Shea T."/>
            <person name="Sykes S."/>
            <person name="Wortman J."/>
            <person name="Nusbaum C."/>
            <person name="Birren B."/>
        </authorList>
    </citation>
    <scope>NUCLEOTIDE SEQUENCE [LARGE SCALE GENOMIC DNA]</scope>
    <source>
        <strain evidence="2">CBS 10737</strain>
    </source>
</reference>
<organism evidence="2">
    <name type="scientific">Kwoniella pini CBS 10737</name>
    <dbReference type="NCBI Taxonomy" id="1296096"/>
    <lineage>
        <taxon>Eukaryota</taxon>
        <taxon>Fungi</taxon>
        <taxon>Dikarya</taxon>
        <taxon>Basidiomycota</taxon>
        <taxon>Agaricomycotina</taxon>
        <taxon>Tremellomycetes</taxon>
        <taxon>Tremellales</taxon>
        <taxon>Cryptococcaceae</taxon>
        <taxon>Kwoniella</taxon>
    </lineage>
</organism>
<dbReference type="EMBL" id="KI894007">
    <property type="protein sequence ID" value="OCF53887.1"/>
    <property type="molecule type" value="Genomic_DNA"/>
</dbReference>
<dbReference type="KEGG" id="kpin:30169563"/>
<feature type="compositionally biased region" description="Polar residues" evidence="1">
    <location>
        <begin position="1"/>
        <end position="10"/>
    </location>
</feature>
<dbReference type="GeneID" id="30169563"/>
<protein>
    <submittedName>
        <fullName evidence="2">Uncharacterized protein</fullName>
    </submittedName>
</protein>
<reference evidence="3" key="2">
    <citation type="submission" date="2013-07" db="EMBL/GenBank/DDBJ databases">
        <authorList>
            <consortium name="The Broad Institute Genome Sequencing Platform"/>
            <person name="Cuomo C."/>
            <person name="Litvintseva A."/>
            <person name="Chen Y."/>
            <person name="Heitman J."/>
            <person name="Sun S."/>
            <person name="Springer D."/>
            <person name="Dromer F."/>
            <person name="Young S.K."/>
            <person name="Zeng Q."/>
            <person name="Gargeya S."/>
            <person name="Fitzgerald M."/>
            <person name="Abouelleil A."/>
            <person name="Alvarado L."/>
            <person name="Berlin A.M."/>
            <person name="Chapman S.B."/>
            <person name="Dewar J."/>
            <person name="Goldberg J."/>
            <person name="Griggs A."/>
            <person name="Gujja S."/>
            <person name="Hansen M."/>
            <person name="Howarth C."/>
            <person name="Imamovic A."/>
            <person name="Larimer J."/>
            <person name="McCowan C."/>
            <person name="Murphy C."/>
            <person name="Pearson M."/>
            <person name="Priest M."/>
            <person name="Roberts A."/>
            <person name="Saif S."/>
            <person name="Shea T."/>
            <person name="Sykes S."/>
            <person name="Wortman J."/>
            <person name="Nusbaum C."/>
            <person name="Birren B."/>
        </authorList>
    </citation>
    <scope>NUCLEOTIDE SEQUENCE</scope>
    <source>
        <strain evidence="3">CBS 10737</strain>
    </source>
</reference>
<dbReference type="RefSeq" id="XP_019015106.1">
    <property type="nucleotide sequence ID" value="XM_019152968.1"/>
</dbReference>
<name>A0A1B9IEF9_9TREE</name>
<reference evidence="3" key="4">
    <citation type="submission" date="2024-02" db="EMBL/GenBank/DDBJ databases">
        <title>Comparative genomics of Cryptococcus and Kwoniella reveals pathogenesis evolution and contrasting modes of karyotype evolution via chromosome fusion or intercentromeric recombination.</title>
        <authorList>
            <person name="Coelho M.A."/>
            <person name="David-Palma M."/>
            <person name="Shea T."/>
            <person name="Bowers K."/>
            <person name="McGinley-Smith S."/>
            <person name="Mohammad A.W."/>
            <person name="Gnirke A."/>
            <person name="Yurkov A.M."/>
            <person name="Nowrousian M."/>
            <person name="Sun S."/>
            <person name="Cuomo C.A."/>
            <person name="Heitman J."/>
        </authorList>
    </citation>
    <scope>NUCLEOTIDE SEQUENCE</scope>
    <source>
        <strain evidence="3">CBS 10737</strain>
    </source>
</reference>
<dbReference type="AlphaFoldDB" id="A0A1B9IEF9"/>
<evidence type="ECO:0000313" key="3">
    <source>
        <dbReference type="EMBL" id="WWC66232.1"/>
    </source>
</evidence>
<feature type="region of interest" description="Disordered" evidence="1">
    <location>
        <begin position="1"/>
        <end position="48"/>
    </location>
</feature>
<keyword evidence="4" id="KW-1185">Reference proteome</keyword>
<accession>A0A1B9IEF9</accession>
<sequence>MPDQDISSNPMDIDRSILEETLMGQMPEHTANPAVFQQQRQQEQRQDNDHTAPLLALDLVPAPAYALPPSTSVGDNSNKDVSGSLASCLPQLSSSHLVSANQPTIPPLIPQASLPTLMPHAIHPATTLPTRRRDCGPASDHRTFYPLCNDCVSIPIAELPAYGFELSLPTEQTKEPYWCTRPDHMFNKVPHVIKSAAYRCLETGLCFTKQKCNGHKGKHTCKPYHQGYPIPAQVYKKMIMDLRAEVDQLNGR</sequence>
<proteinExistence type="predicted"/>
<gene>
    <name evidence="2" type="ORF">I206_01194</name>
    <name evidence="3" type="ORF">I206_100133</name>
</gene>
<evidence type="ECO:0000313" key="4">
    <source>
        <dbReference type="Proteomes" id="UP000094020"/>
    </source>
</evidence>
<evidence type="ECO:0000256" key="1">
    <source>
        <dbReference type="SAM" id="MobiDB-lite"/>
    </source>
</evidence>
<dbReference type="Proteomes" id="UP000094020">
    <property type="component" value="Chromosome 1"/>
</dbReference>
<evidence type="ECO:0000313" key="2">
    <source>
        <dbReference type="EMBL" id="OCF53887.1"/>
    </source>
</evidence>